<dbReference type="GO" id="GO:0003700">
    <property type="term" value="F:DNA-binding transcription factor activity"/>
    <property type="evidence" value="ECO:0007669"/>
    <property type="project" value="TreeGrafter"/>
</dbReference>
<evidence type="ECO:0000256" key="7">
    <source>
        <dbReference type="SAM" id="MobiDB-lite"/>
    </source>
</evidence>
<reference evidence="9" key="2">
    <citation type="journal article" date="2023" name="IMA Fungus">
        <title>Comparative genomic study of the Penicillium genus elucidates a diverse pangenome and 15 lateral gene transfer events.</title>
        <authorList>
            <person name="Petersen C."/>
            <person name="Sorensen T."/>
            <person name="Nielsen M.R."/>
            <person name="Sondergaard T.E."/>
            <person name="Sorensen J.L."/>
            <person name="Fitzpatrick D.A."/>
            <person name="Frisvad J.C."/>
            <person name="Nielsen K.L."/>
        </authorList>
    </citation>
    <scope>NUCLEOTIDE SEQUENCE</scope>
    <source>
        <strain evidence="9">IBT 30761</strain>
    </source>
</reference>
<dbReference type="GO" id="GO:0009410">
    <property type="term" value="P:response to xenobiotic stimulus"/>
    <property type="evidence" value="ECO:0007669"/>
    <property type="project" value="TreeGrafter"/>
</dbReference>
<dbReference type="InterPro" id="IPR032710">
    <property type="entry name" value="NTF2-like_dom_sf"/>
</dbReference>
<dbReference type="EMBL" id="JAPQKI010000005">
    <property type="protein sequence ID" value="KAJ5099816.1"/>
    <property type="molecule type" value="Genomic_DNA"/>
</dbReference>
<dbReference type="PANTHER" id="PTHR31779">
    <property type="entry name" value="2-NITROPROPANE DIOXYGENASE FAMILY, PUTATIVE (AFU_ORTHOLOGUE AFUA_2G17430)-RELATED"/>
    <property type="match status" value="1"/>
</dbReference>
<evidence type="ECO:0000256" key="5">
    <source>
        <dbReference type="ARBA" id="ARBA00023163"/>
    </source>
</evidence>
<dbReference type="SUPFAM" id="SSF54427">
    <property type="entry name" value="NTF2-like"/>
    <property type="match status" value="1"/>
</dbReference>
<comment type="caution">
    <text evidence="9">The sequence shown here is derived from an EMBL/GenBank/DDBJ whole genome shotgun (WGS) entry which is preliminary data.</text>
</comment>
<evidence type="ECO:0000313" key="9">
    <source>
        <dbReference type="EMBL" id="KAJ5099816.1"/>
    </source>
</evidence>
<organism evidence="9 10">
    <name type="scientific">Penicillium argentinense</name>
    <dbReference type="NCBI Taxonomy" id="1131581"/>
    <lineage>
        <taxon>Eukaryota</taxon>
        <taxon>Fungi</taxon>
        <taxon>Dikarya</taxon>
        <taxon>Ascomycota</taxon>
        <taxon>Pezizomycotina</taxon>
        <taxon>Eurotiomycetes</taxon>
        <taxon>Eurotiomycetidae</taxon>
        <taxon>Eurotiales</taxon>
        <taxon>Aspergillaceae</taxon>
        <taxon>Penicillium</taxon>
    </lineage>
</organism>
<dbReference type="OrthoDB" id="10264449at2759"/>
<feature type="chain" id="PRO_5040745250" description="SnoaL-like domain-containing protein" evidence="8">
    <location>
        <begin position="23"/>
        <end position="254"/>
    </location>
</feature>
<evidence type="ECO:0000256" key="1">
    <source>
        <dbReference type="ARBA" id="ARBA00022723"/>
    </source>
</evidence>
<keyword evidence="1" id="KW-0479">Metal-binding</keyword>
<gene>
    <name evidence="9" type="ORF">N7532_006817</name>
</gene>
<dbReference type="RefSeq" id="XP_056475470.1">
    <property type="nucleotide sequence ID" value="XM_056619311.1"/>
</dbReference>
<sequence length="254" mass="29160">MIVYRFLILGLAILVPTTVCRATQKILDAPECDGSGLIDPDSPSRCSGDGLVPNPDHSGHSGHREGFRFENPSTNCRYVSQMHIWDAFKDLEKDMTKLFRLINKDVDFTVMGHHPIAGRYHDLMHFYVNALRRVSVLFYDHADKFEIHPQAIHGGCNSQWSVQEIQFKGIMNSGSPFEVVNVWVTRWDHNKQMVEIRTYIDQGRITEALHQNEIWWNASSARDNLRYMPGPAGMPNLEELEDLLGYPDGRKYED</sequence>
<dbReference type="GO" id="GO:0046872">
    <property type="term" value="F:metal ion binding"/>
    <property type="evidence" value="ECO:0007669"/>
    <property type="project" value="UniProtKB-KW"/>
</dbReference>
<evidence type="ECO:0000256" key="8">
    <source>
        <dbReference type="SAM" id="SignalP"/>
    </source>
</evidence>
<keyword evidence="4" id="KW-0238">DNA-binding</keyword>
<feature type="region of interest" description="Disordered" evidence="7">
    <location>
        <begin position="42"/>
        <end position="66"/>
    </location>
</feature>
<evidence type="ECO:0000256" key="6">
    <source>
        <dbReference type="ARBA" id="ARBA00023242"/>
    </source>
</evidence>
<dbReference type="AlphaFoldDB" id="A0A9W9FGN6"/>
<dbReference type="GeneID" id="81358290"/>
<keyword evidence="2" id="KW-0862">Zinc</keyword>
<keyword evidence="8" id="KW-0732">Signal</keyword>
<reference evidence="9" key="1">
    <citation type="submission" date="2022-11" db="EMBL/GenBank/DDBJ databases">
        <authorList>
            <person name="Petersen C."/>
        </authorList>
    </citation>
    <scope>NUCLEOTIDE SEQUENCE</scope>
    <source>
        <strain evidence="9">IBT 30761</strain>
    </source>
</reference>
<name>A0A9W9FGN6_9EURO</name>
<feature type="compositionally biased region" description="Basic and acidic residues" evidence="7">
    <location>
        <begin position="57"/>
        <end position="66"/>
    </location>
</feature>
<dbReference type="Gene3D" id="3.10.450.50">
    <property type="match status" value="1"/>
</dbReference>
<evidence type="ECO:0000256" key="3">
    <source>
        <dbReference type="ARBA" id="ARBA00023015"/>
    </source>
</evidence>
<dbReference type="Proteomes" id="UP001149074">
    <property type="component" value="Unassembled WGS sequence"/>
</dbReference>
<keyword evidence="3" id="KW-0805">Transcription regulation</keyword>
<keyword evidence="6" id="KW-0539">Nucleus</keyword>
<evidence type="ECO:0000256" key="2">
    <source>
        <dbReference type="ARBA" id="ARBA00022833"/>
    </source>
</evidence>
<dbReference type="PANTHER" id="PTHR31779:SF6">
    <property type="entry name" value="SNOAL-LIKE DOMAIN-CONTAINING PROTEIN"/>
    <property type="match status" value="1"/>
</dbReference>
<proteinExistence type="predicted"/>
<evidence type="ECO:0008006" key="11">
    <source>
        <dbReference type="Google" id="ProtNLM"/>
    </source>
</evidence>
<accession>A0A9W9FGN6</accession>
<protein>
    <recommendedName>
        <fullName evidence="11">SnoaL-like domain-containing protein</fullName>
    </recommendedName>
</protein>
<evidence type="ECO:0000313" key="10">
    <source>
        <dbReference type="Proteomes" id="UP001149074"/>
    </source>
</evidence>
<dbReference type="InterPro" id="IPR052478">
    <property type="entry name" value="Metabolite_Synth_Reg"/>
</dbReference>
<keyword evidence="10" id="KW-1185">Reference proteome</keyword>
<dbReference type="GO" id="GO:0003677">
    <property type="term" value="F:DNA binding"/>
    <property type="evidence" value="ECO:0007669"/>
    <property type="project" value="UniProtKB-KW"/>
</dbReference>
<feature type="signal peptide" evidence="8">
    <location>
        <begin position="1"/>
        <end position="22"/>
    </location>
</feature>
<keyword evidence="5" id="KW-0804">Transcription</keyword>
<evidence type="ECO:0000256" key="4">
    <source>
        <dbReference type="ARBA" id="ARBA00023125"/>
    </source>
</evidence>